<dbReference type="GeneID" id="94038324"/>
<accession>A0A2U2BKP1</accession>
<organism evidence="9 11">
    <name type="scientific">Alcaligenes faecalis</name>
    <dbReference type="NCBI Taxonomy" id="511"/>
    <lineage>
        <taxon>Bacteria</taxon>
        <taxon>Pseudomonadati</taxon>
        <taxon>Pseudomonadota</taxon>
        <taxon>Betaproteobacteria</taxon>
        <taxon>Burkholderiales</taxon>
        <taxon>Alcaligenaceae</taxon>
        <taxon>Alcaligenes</taxon>
    </lineage>
</organism>
<dbReference type="AlphaFoldDB" id="A0A2U2BKP1"/>
<reference evidence="9 11" key="2">
    <citation type="submission" date="2018-05" db="EMBL/GenBank/DDBJ databases">
        <authorList>
            <person name="Lanie J.A."/>
            <person name="Ng W.-L."/>
            <person name="Kazmierczak K.M."/>
            <person name="Andrzejewski T.M."/>
            <person name="Davidsen T.M."/>
            <person name="Wayne K.J."/>
            <person name="Tettelin H."/>
            <person name="Glass J.I."/>
            <person name="Rusch D."/>
            <person name="Podicherti R."/>
            <person name="Tsui H.-C.T."/>
            <person name="Winkler M.E."/>
        </authorList>
    </citation>
    <scope>NUCLEOTIDE SEQUENCE [LARGE SCALE GENOMIC DNA]</scope>
    <source>
        <strain evidence="9 11">YBY</strain>
    </source>
</reference>
<dbReference type="Proteomes" id="UP000245216">
    <property type="component" value="Unassembled WGS sequence"/>
</dbReference>
<feature type="transmembrane region" description="Helical" evidence="7">
    <location>
        <begin position="52"/>
        <end position="79"/>
    </location>
</feature>
<evidence type="ECO:0000256" key="4">
    <source>
        <dbReference type="ARBA" id="ARBA00022692"/>
    </source>
</evidence>
<feature type="transmembrane region" description="Helical" evidence="7">
    <location>
        <begin position="153"/>
        <end position="173"/>
    </location>
</feature>
<dbReference type="PANTHER" id="PTHR30353:SF0">
    <property type="entry name" value="TRANSMEMBRANE PROTEIN"/>
    <property type="match status" value="1"/>
</dbReference>
<name>A0A2U2BKP1_ALCFA</name>
<evidence type="ECO:0000256" key="1">
    <source>
        <dbReference type="ARBA" id="ARBA00004651"/>
    </source>
</evidence>
<comment type="similarity">
    <text evidence="2 7">Belongs to the DedA family.</text>
</comment>
<evidence type="ECO:0000256" key="3">
    <source>
        <dbReference type="ARBA" id="ARBA00022475"/>
    </source>
</evidence>
<evidence type="ECO:0000256" key="7">
    <source>
        <dbReference type="RuleBase" id="RU367016"/>
    </source>
</evidence>
<dbReference type="PANTHER" id="PTHR30353">
    <property type="entry name" value="INNER MEMBRANE PROTEIN DEDA-RELATED"/>
    <property type="match status" value="1"/>
</dbReference>
<feature type="transmembrane region" description="Helical" evidence="7">
    <location>
        <begin position="24"/>
        <end position="46"/>
    </location>
</feature>
<dbReference type="STRING" id="511.UZ73_06430"/>
<reference evidence="10 12" key="3">
    <citation type="submission" date="2022-05" db="EMBL/GenBank/DDBJ databases">
        <title>Complete sequence of strain NY11312.</title>
        <authorList>
            <person name="Zhou D."/>
        </authorList>
    </citation>
    <scope>NUCLEOTIDE SEQUENCE [LARGE SCALE GENOMIC DNA]</scope>
    <source>
        <strain evidence="10 12">NY11312</strain>
    </source>
</reference>
<reference evidence="9 11" key="1">
    <citation type="submission" date="2018-05" db="EMBL/GenBank/DDBJ databases">
        <title>Genome Sequence of an Efficient Indole-Degrading Bacterium, Alcaligenes sp.YBY.</title>
        <authorList>
            <person name="Yang B."/>
        </authorList>
    </citation>
    <scope>NUCLEOTIDE SEQUENCE [LARGE SCALE GENOMIC DNA]</scope>
    <source>
        <strain evidence="9 11">YBY</strain>
    </source>
</reference>
<dbReference type="Proteomes" id="UP001211866">
    <property type="component" value="Chromosome"/>
</dbReference>
<evidence type="ECO:0000313" key="12">
    <source>
        <dbReference type="Proteomes" id="UP001211866"/>
    </source>
</evidence>
<feature type="transmembrane region" description="Helical" evidence="7">
    <location>
        <begin position="185"/>
        <end position="206"/>
    </location>
</feature>
<sequence length="216" mass="23707">MPDLLSMILHIDQYLGVWVEQYGAWIYLVLFLIIFGETGLVVLPFLPGDSLLFIAGAFGASGMLDPVMLGGLLIVAAVLGNTVNYHVGRYIGPKVFTQESRFLDRRALVKTHAFYEKHGGKTIVISRFLPLFRTFAPFVAGVGHMNAMRFQMYNITGAVLWICSLITLGYFFGNVPFIKAHLNTIVLIGIAAAAVPVVAGALWKIFKRKSKGDAAL</sequence>
<evidence type="ECO:0000256" key="6">
    <source>
        <dbReference type="ARBA" id="ARBA00023136"/>
    </source>
</evidence>
<protein>
    <submittedName>
        <fullName evidence="10">VTT domain-containing protein</fullName>
    </submittedName>
</protein>
<keyword evidence="4 7" id="KW-0812">Transmembrane</keyword>
<dbReference type="InterPro" id="IPR032816">
    <property type="entry name" value="VTT_dom"/>
</dbReference>
<keyword evidence="5 7" id="KW-1133">Transmembrane helix</keyword>
<evidence type="ECO:0000313" key="10">
    <source>
        <dbReference type="EMBL" id="WBM39169.1"/>
    </source>
</evidence>
<dbReference type="InterPro" id="IPR032818">
    <property type="entry name" value="DedA-like"/>
</dbReference>
<keyword evidence="3 7" id="KW-1003">Cell membrane</keyword>
<keyword evidence="12" id="KW-1185">Reference proteome</keyword>
<evidence type="ECO:0000313" key="11">
    <source>
        <dbReference type="Proteomes" id="UP000245216"/>
    </source>
</evidence>
<dbReference type="EMBL" id="CP096916">
    <property type="protein sequence ID" value="WBM39169.1"/>
    <property type="molecule type" value="Genomic_DNA"/>
</dbReference>
<dbReference type="Pfam" id="PF09335">
    <property type="entry name" value="VTT_dom"/>
    <property type="match status" value="1"/>
</dbReference>
<keyword evidence="6 7" id="KW-0472">Membrane</keyword>
<dbReference type="OrthoDB" id="9813426at2"/>
<feature type="domain" description="VTT" evidence="8">
    <location>
        <begin position="46"/>
        <end position="170"/>
    </location>
</feature>
<evidence type="ECO:0000313" key="9">
    <source>
        <dbReference type="EMBL" id="PWE14556.1"/>
    </source>
</evidence>
<comment type="subcellular location">
    <subcellularLocation>
        <location evidence="1 7">Cell membrane</location>
        <topology evidence="1 7">Multi-pass membrane protein</topology>
    </subcellularLocation>
</comment>
<dbReference type="KEGG" id="afa:UZ73_06430"/>
<dbReference type="RefSeq" id="WP_042483676.1">
    <property type="nucleotide sequence ID" value="NZ_CAXOJJ010000009.1"/>
</dbReference>
<dbReference type="GO" id="GO:0005886">
    <property type="term" value="C:plasma membrane"/>
    <property type="evidence" value="ECO:0007669"/>
    <property type="project" value="UniProtKB-SubCell"/>
</dbReference>
<proteinExistence type="inferred from homology"/>
<dbReference type="EMBL" id="QEXO01000002">
    <property type="protein sequence ID" value="PWE14556.1"/>
    <property type="molecule type" value="Genomic_DNA"/>
</dbReference>
<evidence type="ECO:0000256" key="5">
    <source>
        <dbReference type="ARBA" id="ARBA00022989"/>
    </source>
</evidence>
<evidence type="ECO:0000259" key="8">
    <source>
        <dbReference type="Pfam" id="PF09335"/>
    </source>
</evidence>
<evidence type="ECO:0000256" key="2">
    <source>
        <dbReference type="ARBA" id="ARBA00010792"/>
    </source>
</evidence>
<gene>
    <name evidence="9" type="ORF">DF183_07515</name>
    <name evidence="10" type="ORF">M2J83_04910</name>
</gene>